<accession>A0A1X7SQU4</accession>
<dbReference type="NCBIfam" id="TIGR01376">
    <property type="entry name" value="POMP_repeat"/>
    <property type="match status" value="1"/>
</dbReference>
<name>A0A1X7SQU4_AMPQE</name>
<dbReference type="GO" id="GO:0005576">
    <property type="term" value="C:extracellular region"/>
    <property type="evidence" value="ECO:0007669"/>
    <property type="project" value="UniProtKB-SubCell"/>
</dbReference>
<evidence type="ECO:0000256" key="2">
    <source>
        <dbReference type="ARBA" id="ARBA00004442"/>
    </source>
</evidence>
<feature type="transmembrane region" description="Helical" evidence="8">
    <location>
        <begin position="580"/>
        <end position="602"/>
    </location>
</feature>
<comment type="subcellular location">
    <subcellularLocation>
        <location evidence="1">Cell envelope</location>
    </subcellularLocation>
    <subcellularLocation>
        <location evidence="2">Cell outer membrane</location>
    </subcellularLocation>
    <subcellularLocation>
        <location evidence="3">Secreted</location>
    </subcellularLocation>
</comment>
<keyword evidence="7" id="KW-0998">Cell outer membrane</keyword>
<dbReference type="OrthoDB" id="5989148at2759"/>
<dbReference type="InParanoid" id="A0A1X7SQU4"/>
<keyword evidence="4" id="KW-0964">Secreted</keyword>
<dbReference type="EnsemblMetazoa" id="Aqu2.1.04460_001">
    <property type="protein sequence ID" value="Aqu2.1.04460_001"/>
    <property type="gene ID" value="Aqu2.1.04460"/>
</dbReference>
<dbReference type="PANTHER" id="PTHR11319:SF35">
    <property type="entry name" value="OUTER MEMBRANE PROTEIN PMPC-RELATED"/>
    <property type="match status" value="1"/>
</dbReference>
<evidence type="ECO:0000256" key="3">
    <source>
        <dbReference type="ARBA" id="ARBA00004613"/>
    </source>
</evidence>
<evidence type="ECO:0000256" key="1">
    <source>
        <dbReference type="ARBA" id="ARBA00004196"/>
    </source>
</evidence>
<dbReference type="AlphaFoldDB" id="A0A1X7SQU4"/>
<dbReference type="PANTHER" id="PTHR11319">
    <property type="entry name" value="G PROTEIN-COUPLED RECEPTOR-RELATED"/>
    <property type="match status" value="1"/>
</dbReference>
<evidence type="ECO:0000256" key="4">
    <source>
        <dbReference type="ARBA" id="ARBA00022525"/>
    </source>
</evidence>
<keyword evidence="8" id="KW-0812">Transmembrane</keyword>
<evidence type="ECO:0000313" key="9">
    <source>
        <dbReference type="EnsemblMetazoa" id="Aqu2.1.04460_001"/>
    </source>
</evidence>
<dbReference type="InterPro" id="IPR003368">
    <property type="entry name" value="POMP_repeat"/>
</dbReference>
<sequence length="642" mass="70392">MNDPKSDLHRGRGGGLYVLINNGVGGYLTINKCLFKENRALYGGGLFISIESDIAAGNFIQIKNTNFIENNASHGGGGGASIFLNSNGNSIKFENTHFKSNIAKMGGGFSLHTTKTQTVTNQLSVNNCSWSDNVAYTGSAVAMVAWLTYSIGYPLQPLFKNCNFSNNSRSIIAETDINTAFTMQAPDSIIGTLYTDSVSVAFKGDSIFKNNNSTAIYAVNAVLNFTTNSTALFYRNSGGNGGGIALIGSAAIIVGKNSSFNFTENNATVHGGAIYAFITSQHHDLISINCFVRYFKQSNKPNEWNTSFYFYDNNAMGKNETIFATTLDYCSWQEKNKTRRFFCNDKSKWKFEPDSSCQKEVSTLPANIKTHMNRVKVIPGMLTNMNLNATDDTGKTVSSFILTVTSSGNDNYDTVETQYISDNRISILSKNKSNHSAVFIAQSAFPRSIDIKIQLEIEECPPGYFLDVVSKKCKCNLGQFNNLIRCSSNFTALIKKGYWIGKTKYSEKPVLGPCRFCEPSDKHIRGGFVILPRSYTEIDKVLCGENKKGTLCTSCNKEESYALTITGYGCHDCSKSSAEYAWALFIVTQLLPVSVMFFILYFTNFSLASGYLNGAIFFAQTITTSLDISGNGEVPLGNATDA</sequence>
<organism evidence="9">
    <name type="scientific">Amphimedon queenslandica</name>
    <name type="common">Sponge</name>
    <dbReference type="NCBI Taxonomy" id="400682"/>
    <lineage>
        <taxon>Eukaryota</taxon>
        <taxon>Metazoa</taxon>
        <taxon>Porifera</taxon>
        <taxon>Demospongiae</taxon>
        <taxon>Heteroscleromorpha</taxon>
        <taxon>Haplosclerida</taxon>
        <taxon>Niphatidae</taxon>
        <taxon>Amphimedon</taxon>
    </lineage>
</organism>
<reference evidence="9" key="1">
    <citation type="submission" date="2017-05" db="UniProtKB">
        <authorList>
            <consortium name="EnsemblMetazoa"/>
        </authorList>
    </citation>
    <scope>IDENTIFICATION</scope>
</reference>
<evidence type="ECO:0000256" key="6">
    <source>
        <dbReference type="ARBA" id="ARBA00023136"/>
    </source>
</evidence>
<evidence type="ECO:0000256" key="5">
    <source>
        <dbReference type="ARBA" id="ARBA00022729"/>
    </source>
</evidence>
<protein>
    <submittedName>
        <fullName evidence="9">Uncharacterized protein</fullName>
    </submittedName>
</protein>
<keyword evidence="5" id="KW-0732">Signal</keyword>
<keyword evidence="8" id="KW-1133">Transmembrane helix</keyword>
<evidence type="ECO:0000256" key="7">
    <source>
        <dbReference type="ARBA" id="ARBA00023237"/>
    </source>
</evidence>
<evidence type="ECO:0000256" key="8">
    <source>
        <dbReference type="SAM" id="Phobius"/>
    </source>
</evidence>
<proteinExistence type="predicted"/>
<keyword evidence="6 8" id="KW-0472">Membrane</keyword>